<evidence type="ECO:0000256" key="1">
    <source>
        <dbReference type="SAM" id="MobiDB-lite"/>
    </source>
</evidence>
<keyword evidence="3" id="KW-1185">Reference proteome</keyword>
<sequence length="119" mass="13263">SDGRATVSRRRRRGADPMGRAGVAARSVARVRGHRQRQLQHDQGHRDARGVAAAAGACGAHQCRRRGSRCGHDQRRGRRGLGRRRQHRQRRHRTGAGGTNGRIAAESSSFYFCDKLIKF</sequence>
<protein>
    <submittedName>
        <fullName evidence="2">Uncharacterized protein</fullName>
    </submittedName>
</protein>
<evidence type="ECO:0000313" key="3">
    <source>
        <dbReference type="Proteomes" id="UP001328107"/>
    </source>
</evidence>
<accession>A0AAN5CA56</accession>
<feature type="compositionally biased region" description="Basic residues" evidence="1">
    <location>
        <begin position="29"/>
        <end position="38"/>
    </location>
</feature>
<feature type="compositionally biased region" description="Low complexity" evidence="1">
    <location>
        <begin position="19"/>
        <end position="28"/>
    </location>
</feature>
<feature type="region of interest" description="Disordered" evidence="1">
    <location>
        <begin position="62"/>
        <end position="101"/>
    </location>
</feature>
<name>A0AAN5CA56_9BILA</name>
<feature type="compositionally biased region" description="Basic and acidic residues" evidence="1">
    <location>
        <begin position="39"/>
        <end position="49"/>
    </location>
</feature>
<feature type="non-terminal residue" evidence="2">
    <location>
        <position position="1"/>
    </location>
</feature>
<reference evidence="3" key="1">
    <citation type="submission" date="2022-10" db="EMBL/GenBank/DDBJ databases">
        <title>Genome assembly of Pristionchus species.</title>
        <authorList>
            <person name="Yoshida K."/>
            <person name="Sommer R.J."/>
        </authorList>
    </citation>
    <scope>NUCLEOTIDE SEQUENCE [LARGE SCALE GENOMIC DNA]</scope>
    <source>
        <strain evidence="3">RS5460</strain>
    </source>
</reference>
<gene>
    <name evidence="2" type="ORF">PMAYCL1PPCAC_13908</name>
</gene>
<dbReference type="EMBL" id="BTRK01000003">
    <property type="protein sequence ID" value="GMR43713.1"/>
    <property type="molecule type" value="Genomic_DNA"/>
</dbReference>
<dbReference type="AlphaFoldDB" id="A0AAN5CA56"/>
<organism evidence="2 3">
    <name type="scientific">Pristionchus mayeri</name>
    <dbReference type="NCBI Taxonomy" id="1317129"/>
    <lineage>
        <taxon>Eukaryota</taxon>
        <taxon>Metazoa</taxon>
        <taxon>Ecdysozoa</taxon>
        <taxon>Nematoda</taxon>
        <taxon>Chromadorea</taxon>
        <taxon>Rhabditida</taxon>
        <taxon>Rhabditina</taxon>
        <taxon>Diplogasteromorpha</taxon>
        <taxon>Diplogasteroidea</taxon>
        <taxon>Neodiplogasteridae</taxon>
        <taxon>Pristionchus</taxon>
    </lineage>
</organism>
<feature type="compositionally biased region" description="Basic residues" evidence="1">
    <location>
        <begin position="62"/>
        <end position="94"/>
    </location>
</feature>
<evidence type="ECO:0000313" key="2">
    <source>
        <dbReference type="EMBL" id="GMR43713.1"/>
    </source>
</evidence>
<comment type="caution">
    <text evidence="2">The sequence shown here is derived from an EMBL/GenBank/DDBJ whole genome shotgun (WGS) entry which is preliminary data.</text>
</comment>
<feature type="region of interest" description="Disordered" evidence="1">
    <location>
        <begin position="1"/>
        <end position="50"/>
    </location>
</feature>
<proteinExistence type="predicted"/>
<dbReference type="Proteomes" id="UP001328107">
    <property type="component" value="Unassembled WGS sequence"/>
</dbReference>